<organism evidence="1 2">
    <name type="scientific">Deinococcus aerolatus</name>
    <dbReference type="NCBI Taxonomy" id="522487"/>
    <lineage>
        <taxon>Bacteria</taxon>
        <taxon>Thermotogati</taxon>
        <taxon>Deinococcota</taxon>
        <taxon>Deinococci</taxon>
        <taxon>Deinococcales</taxon>
        <taxon>Deinococcaceae</taxon>
        <taxon>Deinococcus</taxon>
    </lineage>
</organism>
<sequence>MSHASTHDPYRDWLRTRLGQELGAGGAETAIEGAVLRRGWPALRPLGPRDVVAVLQDVYSGLRQTIGDTRADGWLQGTTQDLAEYAQTVPVPAQPTPGPLAPSPAPLRWGRRAHDLPLLLARAQAEMAGRNLAGIRADAELGGLEAAAEWDVQAAAAGVRRWETEEMLSSLRADHSRIEVADTVAVAAAEAEVMRLSVRELQDEMREGHNVAAKLAHSRLILTQLNAFLEVFPPLIDLNDADLPLAPPTARLAPGDFLLEVPLHPAVLRARHALKLAQWRAGVEPAVGSAVALAQRALEDAETGARAELETTLKTAHDCQARLTPLWQRAEALEERIRVLGQMGSDPLSQARVRLEWRQQRAAARVQAHRLEQALRLLEALADVPSGPDLTTSD</sequence>
<dbReference type="EMBL" id="BMOL01000003">
    <property type="protein sequence ID" value="GGL73344.1"/>
    <property type="molecule type" value="Genomic_DNA"/>
</dbReference>
<reference evidence="2" key="1">
    <citation type="journal article" date="2019" name="Int. J. Syst. Evol. Microbiol.">
        <title>The Global Catalogue of Microorganisms (GCM) 10K type strain sequencing project: providing services to taxonomists for standard genome sequencing and annotation.</title>
        <authorList>
            <consortium name="The Broad Institute Genomics Platform"/>
            <consortium name="The Broad Institute Genome Sequencing Center for Infectious Disease"/>
            <person name="Wu L."/>
            <person name="Ma J."/>
        </authorList>
    </citation>
    <scope>NUCLEOTIDE SEQUENCE [LARGE SCALE GENOMIC DNA]</scope>
    <source>
        <strain evidence="2">JCM 15442</strain>
    </source>
</reference>
<dbReference type="Proteomes" id="UP000639973">
    <property type="component" value="Unassembled WGS sequence"/>
</dbReference>
<evidence type="ECO:0000313" key="1">
    <source>
        <dbReference type="EMBL" id="GGL73344.1"/>
    </source>
</evidence>
<keyword evidence="2" id="KW-1185">Reference proteome</keyword>
<protein>
    <submittedName>
        <fullName evidence="1">Uncharacterized protein</fullName>
    </submittedName>
</protein>
<name>A0ABQ2G3B3_9DEIO</name>
<accession>A0ABQ2G3B3</accession>
<gene>
    <name evidence="1" type="ORF">GCM10010840_09230</name>
</gene>
<proteinExistence type="predicted"/>
<evidence type="ECO:0000313" key="2">
    <source>
        <dbReference type="Proteomes" id="UP000639973"/>
    </source>
</evidence>
<comment type="caution">
    <text evidence="1">The sequence shown here is derived from an EMBL/GenBank/DDBJ whole genome shotgun (WGS) entry which is preliminary data.</text>
</comment>
<dbReference type="RefSeq" id="WP_188969481.1">
    <property type="nucleotide sequence ID" value="NZ_BMOL01000003.1"/>
</dbReference>